<name>A0A101JL32_9ACTN</name>
<evidence type="ECO:0000313" key="2">
    <source>
        <dbReference type="Proteomes" id="UP000053244"/>
    </source>
</evidence>
<reference evidence="1 2" key="1">
    <citation type="submission" date="2015-10" db="EMBL/GenBank/DDBJ databases">
        <authorList>
            <person name="Gilbert D.G."/>
        </authorList>
    </citation>
    <scope>NUCLEOTIDE SEQUENCE [LARGE SCALE GENOMIC DNA]</scope>
    <source>
        <strain evidence="1 2">NRRL B-16712</strain>
    </source>
</reference>
<dbReference type="EMBL" id="LLZH01000284">
    <property type="protein sequence ID" value="KUL28830.1"/>
    <property type="molecule type" value="Genomic_DNA"/>
</dbReference>
<accession>A0A101JL32</accession>
<dbReference type="Proteomes" id="UP000053244">
    <property type="component" value="Unassembled WGS sequence"/>
</dbReference>
<organism evidence="1 2">
    <name type="scientific">Actinoplanes awajinensis subsp. mycoplanecinus</name>
    <dbReference type="NCBI Taxonomy" id="135947"/>
    <lineage>
        <taxon>Bacteria</taxon>
        <taxon>Bacillati</taxon>
        <taxon>Actinomycetota</taxon>
        <taxon>Actinomycetes</taxon>
        <taxon>Micromonosporales</taxon>
        <taxon>Micromonosporaceae</taxon>
        <taxon>Actinoplanes</taxon>
    </lineage>
</organism>
<dbReference type="RefSeq" id="WP_067698378.1">
    <property type="nucleotide sequence ID" value="NZ_LLZH01000284.1"/>
</dbReference>
<dbReference type="OrthoDB" id="3294692at2"/>
<gene>
    <name evidence="1" type="ORF">ADL15_30485</name>
</gene>
<protein>
    <submittedName>
        <fullName evidence="1">Uncharacterized protein</fullName>
    </submittedName>
</protein>
<sequence>MISRHPRILDASALVELFQGHPQMMRMLSDGEAGDFNLAVPTNAVLEAQAVLKATVSMWEHMLFRRSVIEVPLGIHAAIEAGNLARPRLEHHPMHRVLIGPPMVGHVLREALVMEGAIVTTVPEAYGGHDVPLTVID</sequence>
<evidence type="ECO:0000313" key="1">
    <source>
        <dbReference type="EMBL" id="KUL28830.1"/>
    </source>
</evidence>
<comment type="caution">
    <text evidence="1">The sequence shown here is derived from an EMBL/GenBank/DDBJ whole genome shotgun (WGS) entry which is preliminary data.</text>
</comment>
<keyword evidence="2" id="KW-1185">Reference proteome</keyword>
<proteinExistence type="predicted"/>
<dbReference type="AlphaFoldDB" id="A0A101JL32"/>